<dbReference type="Gene3D" id="1.25.40.10">
    <property type="entry name" value="Tetratricopeptide repeat domain"/>
    <property type="match status" value="1"/>
</dbReference>
<protein>
    <submittedName>
        <fullName evidence="2">Twin-arginine translocation pathway signal</fullName>
    </submittedName>
</protein>
<keyword evidence="3" id="KW-1185">Reference proteome</keyword>
<evidence type="ECO:0000313" key="3">
    <source>
        <dbReference type="Proteomes" id="UP000501240"/>
    </source>
</evidence>
<sequence>MTFGEKLRQLMNERHISQRKLAALVPCDNGHLSKVANGHKRPSPGLVDRLDELLDAGGQLRALCPEKRNDTIVIRRRQVLEMGIAGVAAGTLGRISPSGPVDPELVEYFRQQLPGHYRADMSLGPHMLIPTVTAQTDLIRHLLRAADTLVRHGLLEMGVAYAELLGWLYQDAAALEQSGYWRTAALEMAHRSGNPQLVSYALTNKAMHAIDEDDPGAVIDYASAALADESRLCAKVRVLTLVHLGHGHAMTGDRASADRSFDRAEALISRIDDDYPWANACRRTPHYTDAQRATAYGRAGDHDNAATTWDRVLGDQPTDYRRDSGVFRARQANSLAAAASPDPERVVAIAQAAATACGRTGSARLRAELIALPAHAARRNHSAQGRELVEIIGAIT</sequence>
<dbReference type="SUPFAM" id="SSF48452">
    <property type="entry name" value="TPR-like"/>
    <property type="match status" value="1"/>
</dbReference>
<evidence type="ECO:0000313" key="2">
    <source>
        <dbReference type="EMBL" id="QKG23200.1"/>
    </source>
</evidence>
<dbReference type="InterPro" id="IPR001387">
    <property type="entry name" value="Cro/C1-type_HTH"/>
</dbReference>
<dbReference type="SMART" id="SM00530">
    <property type="entry name" value="HTH_XRE"/>
    <property type="match status" value="1"/>
</dbReference>
<dbReference type="SUPFAM" id="SSF47413">
    <property type="entry name" value="lambda repressor-like DNA-binding domains"/>
    <property type="match status" value="1"/>
</dbReference>
<organism evidence="2 3">
    <name type="scientific">Actinomadura verrucosospora</name>
    <dbReference type="NCBI Taxonomy" id="46165"/>
    <lineage>
        <taxon>Bacteria</taxon>
        <taxon>Bacillati</taxon>
        <taxon>Actinomycetota</taxon>
        <taxon>Actinomycetes</taxon>
        <taxon>Streptosporangiales</taxon>
        <taxon>Thermomonosporaceae</taxon>
        <taxon>Actinomadura</taxon>
    </lineage>
</organism>
<reference evidence="2 3" key="1">
    <citation type="submission" date="2020-05" db="EMBL/GenBank/DDBJ databases">
        <title>Actinomadura verrucosospora NRRL-B18236 (PFL_A860) Genome sequencing and assembly.</title>
        <authorList>
            <person name="Samborskyy M."/>
        </authorList>
    </citation>
    <scope>NUCLEOTIDE SEQUENCE [LARGE SCALE GENOMIC DNA]</scope>
    <source>
        <strain evidence="2 3">NRRL:B18236</strain>
    </source>
</reference>
<dbReference type="AlphaFoldDB" id="A0A7D3VU75"/>
<dbReference type="Gene3D" id="1.10.260.40">
    <property type="entry name" value="lambda repressor-like DNA-binding domains"/>
    <property type="match status" value="1"/>
</dbReference>
<dbReference type="InterPro" id="IPR010982">
    <property type="entry name" value="Lambda_DNA-bd_dom_sf"/>
</dbReference>
<dbReference type="EMBL" id="CP053892">
    <property type="protein sequence ID" value="QKG23200.1"/>
    <property type="molecule type" value="Genomic_DNA"/>
</dbReference>
<dbReference type="Pfam" id="PF13560">
    <property type="entry name" value="HTH_31"/>
    <property type="match status" value="1"/>
</dbReference>
<feature type="domain" description="HTH cro/C1-type" evidence="1">
    <location>
        <begin position="6"/>
        <end position="61"/>
    </location>
</feature>
<accession>A0A7D3VU75</accession>
<dbReference type="CDD" id="cd00093">
    <property type="entry name" value="HTH_XRE"/>
    <property type="match status" value="1"/>
</dbReference>
<proteinExistence type="predicted"/>
<dbReference type="GO" id="GO:0003677">
    <property type="term" value="F:DNA binding"/>
    <property type="evidence" value="ECO:0007669"/>
    <property type="project" value="InterPro"/>
</dbReference>
<gene>
    <name evidence="2" type="ORF">ACTIVE_4841</name>
</gene>
<dbReference type="Proteomes" id="UP000501240">
    <property type="component" value="Chromosome"/>
</dbReference>
<evidence type="ECO:0000259" key="1">
    <source>
        <dbReference type="SMART" id="SM00530"/>
    </source>
</evidence>
<name>A0A7D3VU75_ACTVE</name>
<dbReference type="InterPro" id="IPR011990">
    <property type="entry name" value="TPR-like_helical_dom_sf"/>
</dbReference>